<dbReference type="EMBL" id="BRXW01000640">
    <property type="protein sequence ID" value="GMH71551.1"/>
    <property type="molecule type" value="Genomic_DNA"/>
</dbReference>
<keyword evidence="1" id="KW-1133">Transmembrane helix</keyword>
<proteinExistence type="predicted"/>
<organism evidence="3 4">
    <name type="scientific">Triparma laevis f. longispina</name>
    <dbReference type="NCBI Taxonomy" id="1714387"/>
    <lineage>
        <taxon>Eukaryota</taxon>
        <taxon>Sar</taxon>
        <taxon>Stramenopiles</taxon>
        <taxon>Ochrophyta</taxon>
        <taxon>Bolidophyceae</taxon>
        <taxon>Parmales</taxon>
        <taxon>Triparmaceae</taxon>
        <taxon>Triparma</taxon>
    </lineage>
</organism>
<name>A0A9W7AJ72_9STRA</name>
<dbReference type="SUPFAM" id="SSF55961">
    <property type="entry name" value="Bet v1-like"/>
    <property type="match status" value="1"/>
</dbReference>
<dbReference type="Proteomes" id="UP001165122">
    <property type="component" value="Unassembled WGS sequence"/>
</dbReference>
<reference evidence="4" key="1">
    <citation type="journal article" date="2023" name="Commun. Biol.">
        <title>Genome analysis of Parmales, the sister group of diatoms, reveals the evolutionary specialization of diatoms from phago-mixotrophs to photoautotrophs.</title>
        <authorList>
            <person name="Ban H."/>
            <person name="Sato S."/>
            <person name="Yoshikawa S."/>
            <person name="Yamada K."/>
            <person name="Nakamura Y."/>
            <person name="Ichinomiya M."/>
            <person name="Sato N."/>
            <person name="Blanc-Mathieu R."/>
            <person name="Endo H."/>
            <person name="Kuwata A."/>
            <person name="Ogata H."/>
        </authorList>
    </citation>
    <scope>NUCLEOTIDE SEQUENCE [LARGE SCALE GENOMIC DNA]</scope>
    <source>
        <strain evidence="4">NIES 3700</strain>
    </source>
</reference>
<protein>
    <recommendedName>
        <fullName evidence="2">START domain-containing protein</fullName>
    </recommendedName>
</protein>
<gene>
    <name evidence="3" type="ORF">TrLO_g9090</name>
</gene>
<dbReference type="Pfam" id="PF01852">
    <property type="entry name" value="START"/>
    <property type="match status" value="1"/>
</dbReference>
<evidence type="ECO:0000256" key="1">
    <source>
        <dbReference type="SAM" id="Phobius"/>
    </source>
</evidence>
<feature type="transmembrane region" description="Helical" evidence="1">
    <location>
        <begin position="572"/>
        <end position="592"/>
    </location>
</feature>
<feature type="transmembrane region" description="Helical" evidence="1">
    <location>
        <begin position="707"/>
        <end position="728"/>
    </location>
</feature>
<feature type="transmembrane region" description="Helical" evidence="1">
    <location>
        <begin position="604"/>
        <end position="625"/>
    </location>
</feature>
<dbReference type="OrthoDB" id="193494at2759"/>
<keyword evidence="1" id="KW-0812">Transmembrane</keyword>
<feature type="transmembrane region" description="Helical" evidence="1">
    <location>
        <begin position="529"/>
        <end position="549"/>
    </location>
</feature>
<dbReference type="Gene3D" id="3.30.530.20">
    <property type="match status" value="1"/>
</dbReference>
<keyword evidence="4" id="KW-1185">Reference proteome</keyword>
<accession>A0A9W7AJ72</accession>
<evidence type="ECO:0000313" key="4">
    <source>
        <dbReference type="Proteomes" id="UP001165122"/>
    </source>
</evidence>
<sequence length="849" mass="97503">MQRYNEDLDFENSKILTMDNEIQQYIAKEDDMFTSALGLLSGMEMKGAIPFKTFKTTFSTHLYLQGFYNSRAGDIYVKSRFTVRANHSQLAARVSNLYKRFRNPAYDTTKRIDLDGRDFIEHPNAHSSIYCQDYNFPSPISDREIIANIIWKRVSDDIIIVAVHPLTSHPKVDTKDTNAVIRGMFHSVFRITQLETGLSKVEWGLHINFGGHLPKPLVYNFLMPNFDRVLSHLQAYFANSIRLSDLSLEDGQLLGEVLVNQVKRAKKKGDWRKSAELGKVGVDQFLYISVAMRELLPRYPWLRILLHTIAMNKVRVAPTVITALSELKDDDAENLGKGMLTIILSNTEASAAVDHWIAQNPALEEFEKEQAWMRPFFVEIAQYSLSTSNFGLKLRVFGGALLSTIDLITDAYMTFDFFSNENEDQASFGRLSAAFIGLTMLIQIIISYGQNHKKTSYFVQDAFYVLIGFKSALDAYRVGSGLEREDHHVLSPLHEMTFCRCVEMIFEAVPASIVQIYALVVSKERKRRALFSILVSAATIGYTSSMVSYDWDTSSAQRKKAPSFYGFVPDKALRRAICFLSMLFLSFSHVLLRTFSCALLAITNFNWLMWYLGADMVLFFLYKIARNDFHYFVPLNGALRFVASFITRFGEKLIVDFTMMIHLRNPNEVGGLPFVFSVVLSLVASFVSVSVYLGHYDGEEKIGGGDLQTVLITLSTIWAASLIALVSVMNKDYLRTFYNMDTISDYNRRTVLDLREDQEELKALLFLDHQDTYKKWGDTILKPWTLSSWDRWEAEKPTWFTDAWIEHVPNDYIPWDWCVKYKKTKGRIDPKKRRNSTSIKELFGREEDR</sequence>
<dbReference type="GO" id="GO:0008289">
    <property type="term" value="F:lipid binding"/>
    <property type="evidence" value="ECO:0007669"/>
    <property type="project" value="InterPro"/>
</dbReference>
<feature type="domain" description="START" evidence="2">
    <location>
        <begin position="120"/>
        <end position="220"/>
    </location>
</feature>
<dbReference type="InterPro" id="IPR002913">
    <property type="entry name" value="START_lipid-bd_dom"/>
</dbReference>
<dbReference type="AlphaFoldDB" id="A0A9W7AJ72"/>
<evidence type="ECO:0000313" key="3">
    <source>
        <dbReference type="EMBL" id="GMH71551.1"/>
    </source>
</evidence>
<comment type="caution">
    <text evidence="3">The sequence shown here is derived from an EMBL/GenBank/DDBJ whole genome shotgun (WGS) entry which is preliminary data.</text>
</comment>
<dbReference type="InterPro" id="IPR023393">
    <property type="entry name" value="START-like_dom_sf"/>
</dbReference>
<evidence type="ECO:0000259" key="2">
    <source>
        <dbReference type="Pfam" id="PF01852"/>
    </source>
</evidence>
<feature type="transmembrane region" description="Helical" evidence="1">
    <location>
        <begin position="631"/>
        <end position="650"/>
    </location>
</feature>
<feature type="transmembrane region" description="Helical" evidence="1">
    <location>
        <begin position="671"/>
        <end position="695"/>
    </location>
</feature>
<feature type="transmembrane region" description="Helical" evidence="1">
    <location>
        <begin position="428"/>
        <end position="448"/>
    </location>
</feature>
<keyword evidence="1" id="KW-0472">Membrane</keyword>